<dbReference type="Pfam" id="PF00328">
    <property type="entry name" value="His_Phos_2"/>
    <property type="match status" value="1"/>
</dbReference>
<evidence type="ECO:0000313" key="16">
    <source>
        <dbReference type="Proteomes" id="UP001055105"/>
    </source>
</evidence>
<dbReference type="CDD" id="cd07061">
    <property type="entry name" value="HP_HAP_like"/>
    <property type="match status" value="1"/>
</dbReference>
<evidence type="ECO:0000256" key="7">
    <source>
        <dbReference type="ARBA" id="ARBA00022801"/>
    </source>
</evidence>
<dbReference type="EMBL" id="BQOL01000002">
    <property type="protein sequence ID" value="GKI20085.1"/>
    <property type="molecule type" value="Genomic_DNA"/>
</dbReference>
<comment type="catalytic activity">
    <reaction evidence="10">
        <text>1D-myo-inositol 1,2,5,6-tetrakisphosphate + H2O = 1D-myo-inositol 1,2,6-trisphosphate + phosphate</text>
        <dbReference type="Rhea" id="RHEA:77119"/>
        <dbReference type="ChEBI" id="CHEBI:15377"/>
        <dbReference type="ChEBI" id="CHEBI:43474"/>
        <dbReference type="ChEBI" id="CHEBI:195535"/>
        <dbReference type="ChEBI" id="CHEBI:195537"/>
        <dbReference type="EC" id="3.1.3.62"/>
    </reaction>
    <physiologicalReaction direction="left-to-right" evidence="10">
        <dbReference type="Rhea" id="RHEA:77120"/>
    </physiologicalReaction>
</comment>
<accession>A0AA37KQ18</accession>
<evidence type="ECO:0000256" key="14">
    <source>
        <dbReference type="SAM" id="SignalP"/>
    </source>
</evidence>
<keyword evidence="8" id="KW-0472">Membrane</keyword>
<evidence type="ECO:0000256" key="13">
    <source>
        <dbReference type="ARBA" id="ARBA00043832"/>
    </source>
</evidence>
<evidence type="ECO:0000256" key="4">
    <source>
        <dbReference type="ARBA" id="ARBA00013040"/>
    </source>
</evidence>
<evidence type="ECO:0000313" key="15">
    <source>
        <dbReference type="EMBL" id="GKI20085.1"/>
    </source>
</evidence>
<feature type="signal peptide" evidence="14">
    <location>
        <begin position="1"/>
        <end position="18"/>
    </location>
</feature>
<evidence type="ECO:0000256" key="8">
    <source>
        <dbReference type="ARBA" id="ARBA00023136"/>
    </source>
</evidence>
<dbReference type="RefSeq" id="WP_244076969.1">
    <property type="nucleotide sequence ID" value="NZ_AP025581.1"/>
</dbReference>
<keyword evidence="7" id="KW-0378">Hydrolase</keyword>
<keyword evidence="6 14" id="KW-0732">Signal</keyword>
<evidence type="ECO:0000256" key="12">
    <source>
        <dbReference type="ARBA" id="ARBA00043691"/>
    </source>
</evidence>
<dbReference type="EC" id="3.1.3.80" evidence="3"/>
<dbReference type="PANTHER" id="PTHR20963">
    <property type="entry name" value="MULTIPLE INOSITOL POLYPHOSPHATE PHOSPHATASE-RELATED"/>
    <property type="match status" value="1"/>
</dbReference>
<evidence type="ECO:0000256" key="3">
    <source>
        <dbReference type="ARBA" id="ARBA00012976"/>
    </source>
</evidence>
<evidence type="ECO:0000256" key="5">
    <source>
        <dbReference type="ARBA" id="ARBA00018097"/>
    </source>
</evidence>
<sequence length="436" mass="50059">MRFTKLFAAVLCSLAALAASGQNLRDEIAANPRKSGGVYYVYTYDNPVLTPAPKGYKPFYISHYGRHGSRWLLHDSEYDEVMAVFRAADAANAFTERGREVYGRVKRVYDDGINRGGDLSPLGAEQHREIAGRMYRNFPEVFRSGAVVDAQATLVVRCVLSMAAFCERLKELNPRLEVSRMAGRRTTRYLNFYSKPTNPTLSREYLDFIDKGGWLEEYERIGDRFVRPDRLMSELFADGEFVRTIDAQKLMKGLFYFAADMQNVGLGISFYDLFTTDELYGLNVYDNYKYYVIRGPSPLNRRFPQYYAKALLEDFLTRADRAVEGGAVSADLRFGHDGNLMTFVSLLQFEGCDVVESDPEKIAQMWPLYRISPMAANIQLVFYRKKASDDVLVKFLYNEREVRIPVASDLAPYYRWNDVRDFYRNVMENLPDPAGK</sequence>
<organism evidence="15 16">
    <name type="scientific">Alistipes finegoldii</name>
    <dbReference type="NCBI Taxonomy" id="214856"/>
    <lineage>
        <taxon>Bacteria</taxon>
        <taxon>Pseudomonadati</taxon>
        <taxon>Bacteroidota</taxon>
        <taxon>Bacteroidia</taxon>
        <taxon>Bacteroidales</taxon>
        <taxon>Rikenellaceae</taxon>
        <taxon>Alistipes</taxon>
    </lineage>
</organism>
<comment type="subcellular location">
    <subcellularLocation>
        <location evidence="1">Membrane</location>
    </subcellularLocation>
</comment>
<dbReference type="AlphaFoldDB" id="A0AA37KQ18"/>
<evidence type="ECO:0000256" key="2">
    <source>
        <dbReference type="ARBA" id="ARBA00008422"/>
    </source>
</evidence>
<dbReference type="EC" id="3.1.3.62" evidence="4"/>
<dbReference type="PANTHER" id="PTHR20963:SF8">
    <property type="entry name" value="MULTIPLE INOSITOL POLYPHOSPHATE PHOSPHATASE 1"/>
    <property type="match status" value="1"/>
</dbReference>
<dbReference type="InterPro" id="IPR029033">
    <property type="entry name" value="His_PPase_superfam"/>
</dbReference>
<comment type="catalytic activity">
    <reaction evidence="12">
        <text>1D-myo-inositol hexakisphosphate + H2O = 1D-myo-inositol 1,2,4,5,6-pentakisphosphate + phosphate</text>
        <dbReference type="Rhea" id="RHEA:16989"/>
        <dbReference type="ChEBI" id="CHEBI:15377"/>
        <dbReference type="ChEBI" id="CHEBI:43474"/>
        <dbReference type="ChEBI" id="CHEBI:57798"/>
        <dbReference type="ChEBI" id="CHEBI:58130"/>
        <dbReference type="EC" id="3.1.3.62"/>
    </reaction>
    <physiologicalReaction direction="left-to-right" evidence="12">
        <dbReference type="Rhea" id="RHEA:16990"/>
    </physiologicalReaction>
</comment>
<comment type="catalytic activity">
    <reaction evidence="11">
        <text>1D-myo-inositol 1,2,4,5,6-pentakisphosphate + H2O = 1D-myo-inositol 1,2,5,6-tetrakisphosphate + phosphate</text>
        <dbReference type="Rhea" id="RHEA:77115"/>
        <dbReference type="ChEBI" id="CHEBI:15377"/>
        <dbReference type="ChEBI" id="CHEBI:43474"/>
        <dbReference type="ChEBI" id="CHEBI:57798"/>
        <dbReference type="ChEBI" id="CHEBI:195535"/>
        <dbReference type="EC" id="3.1.3.62"/>
    </reaction>
    <physiologicalReaction direction="left-to-right" evidence="11">
        <dbReference type="Rhea" id="RHEA:77116"/>
    </physiologicalReaction>
</comment>
<reference evidence="15" key="1">
    <citation type="submission" date="2022-01" db="EMBL/GenBank/DDBJ databases">
        <title>Novel bile acid biosynthetic pathways are enriched in the microbiome of centenarians.</title>
        <authorList>
            <person name="Sato Y."/>
            <person name="Atarashi K."/>
            <person name="Plichta R.D."/>
            <person name="Arai Y."/>
            <person name="Sasajima S."/>
            <person name="Kearney M.S."/>
            <person name="Suda W."/>
            <person name="Takeshita K."/>
            <person name="Sasaki T."/>
            <person name="Okamoto S."/>
            <person name="Skelly N.A."/>
            <person name="Okamura Y."/>
            <person name="Vlamakis H."/>
            <person name="Li Y."/>
            <person name="Tanoue T."/>
            <person name="Takei H."/>
            <person name="Nittono H."/>
            <person name="Narushima S."/>
            <person name="Irie J."/>
            <person name="Itoh H."/>
            <person name="Moriya K."/>
            <person name="Sugiura Y."/>
            <person name="Suematsu M."/>
            <person name="Moritoki N."/>
            <person name="Shibata S."/>
            <person name="Littman R.D."/>
            <person name="Fischbach A.M."/>
            <person name="Uwamino Y."/>
            <person name="Inoue T."/>
            <person name="Honda A."/>
            <person name="Hattori M."/>
            <person name="Murai T."/>
            <person name="Xavier J.R."/>
            <person name="Hirose N."/>
            <person name="Honda K."/>
        </authorList>
    </citation>
    <scope>NUCLEOTIDE SEQUENCE</scope>
    <source>
        <strain evidence="15">CE91-St16</strain>
    </source>
</reference>
<evidence type="ECO:0000256" key="6">
    <source>
        <dbReference type="ARBA" id="ARBA00022729"/>
    </source>
</evidence>
<evidence type="ECO:0000256" key="10">
    <source>
        <dbReference type="ARBA" id="ARBA00043668"/>
    </source>
</evidence>
<comment type="similarity">
    <text evidence="2">Belongs to the histidine acid phosphatase family. MINPP1 subfamily.</text>
</comment>
<evidence type="ECO:0000256" key="9">
    <source>
        <dbReference type="ARBA" id="ARBA00031642"/>
    </source>
</evidence>
<evidence type="ECO:0000256" key="1">
    <source>
        <dbReference type="ARBA" id="ARBA00004370"/>
    </source>
</evidence>
<dbReference type="Gene3D" id="3.40.50.1240">
    <property type="entry name" value="Phosphoglycerate mutase-like"/>
    <property type="match status" value="1"/>
</dbReference>
<protein>
    <recommendedName>
        <fullName evidence="5">Multiple inositol polyphosphate phosphatase 1</fullName>
        <ecNumber evidence="4">3.1.3.62</ecNumber>
        <ecNumber evidence="3">3.1.3.80</ecNumber>
    </recommendedName>
    <alternativeName>
        <fullName evidence="9">2,3-bisphosphoglycerate 3-phosphatase</fullName>
    </alternativeName>
</protein>
<name>A0AA37KQ18_9BACT</name>
<gene>
    <name evidence="15" type="ORF">CE91St16_29930</name>
</gene>
<dbReference type="GO" id="GO:0034417">
    <property type="term" value="F:bisphosphoglycerate 3-phosphatase activity"/>
    <property type="evidence" value="ECO:0007669"/>
    <property type="project" value="UniProtKB-EC"/>
</dbReference>
<comment type="caution">
    <text evidence="15">The sequence shown here is derived from an EMBL/GenBank/DDBJ whole genome shotgun (WGS) entry which is preliminary data.</text>
</comment>
<dbReference type="SUPFAM" id="SSF53254">
    <property type="entry name" value="Phosphoglycerate mutase-like"/>
    <property type="match status" value="1"/>
</dbReference>
<proteinExistence type="inferred from homology"/>
<comment type="catalytic activity">
    <reaction evidence="13">
        <text>(2R)-2,3-bisphosphoglycerate + H2O = (2R)-2-phosphoglycerate + phosphate</text>
        <dbReference type="Rhea" id="RHEA:27381"/>
        <dbReference type="ChEBI" id="CHEBI:15377"/>
        <dbReference type="ChEBI" id="CHEBI:43474"/>
        <dbReference type="ChEBI" id="CHEBI:58248"/>
        <dbReference type="ChEBI" id="CHEBI:58289"/>
        <dbReference type="EC" id="3.1.3.80"/>
    </reaction>
    <physiologicalReaction direction="left-to-right" evidence="13">
        <dbReference type="Rhea" id="RHEA:27382"/>
    </physiologicalReaction>
</comment>
<dbReference type="InterPro" id="IPR000560">
    <property type="entry name" value="His_Pase_clade-2"/>
</dbReference>
<feature type="chain" id="PRO_5041256583" description="Multiple inositol polyphosphate phosphatase 1" evidence="14">
    <location>
        <begin position="19"/>
        <end position="436"/>
    </location>
</feature>
<evidence type="ECO:0000256" key="11">
    <source>
        <dbReference type="ARBA" id="ARBA00043671"/>
    </source>
</evidence>
<dbReference type="GO" id="GO:0016020">
    <property type="term" value="C:membrane"/>
    <property type="evidence" value="ECO:0007669"/>
    <property type="project" value="UniProtKB-SubCell"/>
</dbReference>
<dbReference type="Proteomes" id="UP001055105">
    <property type="component" value="Unassembled WGS sequence"/>
</dbReference>